<comment type="subcellular location">
    <subcellularLocation>
        <location evidence="1">Cell membrane</location>
        <topology evidence="1">Multi-pass membrane protein</topology>
    </subcellularLocation>
</comment>
<gene>
    <name evidence="9" type="ORF">CLV29_1943</name>
</gene>
<keyword evidence="5 8" id="KW-0812">Transmembrane</keyword>
<dbReference type="Pfam" id="PF01032">
    <property type="entry name" value="FecCD"/>
    <property type="match status" value="1"/>
</dbReference>
<dbReference type="Proteomes" id="UP000295371">
    <property type="component" value="Unassembled WGS sequence"/>
</dbReference>
<feature type="transmembrane region" description="Helical" evidence="8">
    <location>
        <begin position="294"/>
        <end position="317"/>
    </location>
</feature>
<feature type="transmembrane region" description="Helical" evidence="8">
    <location>
        <begin position="109"/>
        <end position="128"/>
    </location>
</feature>
<dbReference type="GO" id="GO:0022857">
    <property type="term" value="F:transmembrane transporter activity"/>
    <property type="evidence" value="ECO:0007669"/>
    <property type="project" value="InterPro"/>
</dbReference>
<dbReference type="PANTHER" id="PTHR30472:SF1">
    <property type="entry name" value="FE(3+) DICITRATE TRANSPORT SYSTEM PERMEASE PROTEIN FECC-RELATED"/>
    <property type="match status" value="1"/>
</dbReference>
<dbReference type="InterPro" id="IPR037294">
    <property type="entry name" value="ABC_BtuC-like"/>
</dbReference>
<keyword evidence="6 8" id="KW-1133">Transmembrane helix</keyword>
<keyword evidence="4" id="KW-1003">Cell membrane</keyword>
<comment type="similarity">
    <text evidence="2">Belongs to the binding-protein-dependent transport system permease family. FecCD subfamily.</text>
</comment>
<feature type="transmembrane region" description="Helical" evidence="8">
    <location>
        <begin position="21"/>
        <end position="44"/>
    </location>
</feature>
<comment type="caution">
    <text evidence="9">The sequence shown here is derived from an EMBL/GenBank/DDBJ whole genome shotgun (WGS) entry which is preliminary data.</text>
</comment>
<dbReference type="PANTHER" id="PTHR30472">
    <property type="entry name" value="FERRIC ENTEROBACTIN TRANSPORT SYSTEM PERMEASE PROTEIN"/>
    <property type="match status" value="1"/>
</dbReference>
<evidence type="ECO:0000256" key="2">
    <source>
        <dbReference type="ARBA" id="ARBA00007935"/>
    </source>
</evidence>
<protein>
    <submittedName>
        <fullName evidence="9">Iron complex transport system permease protein</fullName>
    </submittedName>
</protein>
<dbReference type="AlphaFoldDB" id="A0A4R7JA89"/>
<feature type="transmembrane region" description="Helical" evidence="8">
    <location>
        <begin position="206"/>
        <end position="231"/>
    </location>
</feature>
<feature type="transmembrane region" description="Helical" evidence="8">
    <location>
        <begin position="252"/>
        <end position="274"/>
    </location>
</feature>
<evidence type="ECO:0000256" key="6">
    <source>
        <dbReference type="ARBA" id="ARBA00022989"/>
    </source>
</evidence>
<organism evidence="9 10">
    <name type="scientific">Naumannella halotolerans</name>
    <dbReference type="NCBI Taxonomy" id="993414"/>
    <lineage>
        <taxon>Bacteria</taxon>
        <taxon>Bacillati</taxon>
        <taxon>Actinomycetota</taxon>
        <taxon>Actinomycetes</taxon>
        <taxon>Propionibacteriales</taxon>
        <taxon>Propionibacteriaceae</taxon>
        <taxon>Naumannella</taxon>
    </lineage>
</organism>
<dbReference type="GO" id="GO:0033214">
    <property type="term" value="P:siderophore-iron import into cell"/>
    <property type="evidence" value="ECO:0007669"/>
    <property type="project" value="TreeGrafter"/>
</dbReference>
<evidence type="ECO:0000256" key="7">
    <source>
        <dbReference type="ARBA" id="ARBA00023136"/>
    </source>
</evidence>
<feature type="transmembrane region" description="Helical" evidence="8">
    <location>
        <begin position="79"/>
        <end position="97"/>
    </location>
</feature>
<reference evidence="9 10" key="1">
    <citation type="submission" date="2019-03" db="EMBL/GenBank/DDBJ databases">
        <title>Genomic Encyclopedia of Archaeal and Bacterial Type Strains, Phase II (KMG-II): from individual species to whole genera.</title>
        <authorList>
            <person name="Goeker M."/>
        </authorList>
    </citation>
    <scope>NUCLEOTIDE SEQUENCE [LARGE SCALE GENOMIC DNA]</scope>
    <source>
        <strain evidence="9 10">DSM 24323</strain>
    </source>
</reference>
<keyword evidence="3" id="KW-0813">Transport</keyword>
<keyword evidence="10" id="KW-1185">Reference proteome</keyword>
<proteinExistence type="inferred from homology"/>
<dbReference type="GO" id="GO:0005886">
    <property type="term" value="C:plasma membrane"/>
    <property type="evidence" value="ECO:0007669"/>
    <property type="project" value="UniProtKB-SubCell"/>
</dbReference>
<evidence type="ECO:0000256" key="8">
    <source>
        <dbReference type="SAM" id="Phobius"/>
    </source>
</evidence>
<feature type="transmembrane region" description="Helical" evidence="8">
    <location>
        <begin position="134"/>
        <end position="152"/>
    </location>
</feature>
<evidence type="ECO:0000256" key="3">
    <source>
        <dbReference type="ARBA" id="ARBA00022448"/>
    </source>
</evidence>
<evidence type="ECO:0000313" key="10">
    <source>
        <dbReference type="Proteomes" id="UP000295371"/>
    </source>
</evidence>
<evidence type="ECO:0000256" key="1">
    <source>
        <dbReference type="ARBA" id="ARBA00004651"/>
    </source>
</evidence>
<evidence type="ECO:0000313" key="9">
    <source>
        <dbReference type="EMBL" id="TDT34285.1"/>
    </source>
</evidence>
<accession>A0A4R7JA89</accession>
<dbReference type="SUPFAM" id="SSF81345">
    <property type="entry name" value="ABC transporter involved in vitamin B12 uptake, BtuC"/>
    <property type="match status" value="1"/>
</dbReference>
<dbReference type="Gene3D" id="1.10.3470.10">
    <property type="entry name" value="ABC transporter involved in vitamin B12 uptake, BtuC"/>
    <property type="match status" value="1"/>
</dbReference>
<name>A0A4R7JA89_9ACTN</name>
<feature type="transmembrane region" description="Helical" evidence="8">
    <location>
        <begin position="324"/>
        <end position="343"/>
    </location>
</feature>
<dbReference type="FunFam" id="1.10.3470.10:FF:000001">
    <property type="entry name" value="Vitamin B12 ABC transporter permease BtuC"/>
    <property type="match status" value="1"/>
</dbReference>
<evidence type="ECO:0000256" key="4">
    <source>
        <dbReference type="ARBA" id="ARBA00022475"/>
    </source>
</evidence>
<dbReference type="OrthoDB" id="9782305at2"/>
<feature type="transmembrane region" description="Helical" evidence="8">
    <location>
        <begin position="164"/>
        <end position="186"/>
    </location>
</feature>
<evidence type="ECO:0000256" key="5">
    <source>
        <dbReference type="ARBA" id="ARBA00022692"/>
    </source>
</evidence>
<sequence>MVLLNTWPRDLGRSSLQWGRIGVSLIVCTLTLGLLTLASLAIGARELSLAEVWQAVFAPGGAETRAGIIIRELRLPRTLLGLLVGVALGIAGVVMQVITRNPLAEPGLLGVNAGASLAVVLGIAVFGVTDASGWLWFALFGAGLAALVVNWLGMRNAGTEVTHLVLAGVALSASMSAVVGVITMFRSDAFDTYRFWMVGALSGADLPTVLGLAPAVTVAVVGALLLAGHFNAMALGDEVGSGLGVRVTRVRLLGLLLITILCGCAVAAAGPIGFVGLVVPHTVRLLVGVDQRAVLALSLLVGPILVLAADIIGRVVVRPGELEVGIVTAFIGAPVLLFLILRARSRV</sequence>
<keyword evidence="7 8" id="KW-0472">Membrane</keyword>
<dbReference type="InterPro" id="IPR000522">
    <property type="entry name" value="ABC_transptr_permease_BtuC"/>
</dbReference>
<dbReference type="CDD" id="cd06550">
    <property type="entry name" value="TM_ABC_iron-siderophores_like"/>
    <property type="match status" value="1"/>
</dbReference>
<dbReference type="EMBL" id="SOAW01000001">
    <property type="protein sequence ID" value="TDT34285.1"/>
    <property type="molecule type" value="Genomic_DNA"/>
</dbReference>